<evidence type="ECO:0000256" key="1">
    <source>
        <dbReference type="ARBA" id="ARBA00004367"/>
    </source>
</evidence>
<dbReference type="PROSITE" id="PS51257">
    <property type="entry name" value="PROKAR_LIPOPROTEIN"/>
    <property type="match status" value="1"/>
</dbReference>
<keyword evidence="12" id="KW-1185">Reference proteome</keyword>
<keyword evidence="5" id="KW-0430">Lectin</keyword>
<comment type="similarity">
    <text evidence="2">Belongs to the OS-9 family.</text>
</comment>
<comment type="caution">
    <text evidence="11">The sequence shown here is derived from an EMBL/GenBank/DDBJ whole genome shotgun (WGS) entry which is preliminary data.</text>
</comment>
<reference evidence="11 12" key="1">
    <citation type="submission" date="2023-09" db="EMBL/GenBank/DDBJ databases">
        <title>Pangenome analysis of Batrachochytrium dendrobatidis and related Chytrids.</title>
        <authorList>
            <person name="Yacoub M.N."/>
            <person name="Stajich J.E."/>
            <person name="James T.Y."/>
        </authorList>
    </citation>
    <scope>NUCLEOTIDE SEQUENCE [LARGE SCALE GENOMIC DNA]</scope>
    <source>
        <strain evidence="11 12">JEL0888</strain>
    </source>
</reference>
<feature type="chain" id="PRO_5047404851" description="Protein OS-9 homolog" evidence="9">
    <location>
        <begin position="23"/>
        <end position="565"/>
    </location>
</feature>
<proteinExistence type="inferred from homology"/>
<dbReference type="InterPro" id="IPR045149">
    <property type="entry name" value="OS-9-like"/>
</dbReference>
<accession>A0ABR4N0Q8</accession>
<dbReference type="InterPro" id="IPR009011">
    <property type="entry name" value="Man6P_isomerase_rcpt-bd_dom_sf"/>
</dbReference>
<dbReference type="Gene3D" id="2.70.130.10">
    <property type="entry name" value="Mannose-6-phosphate receptor binding domain"/>
    <property type="match status" value="1"/>
</dbReference>
<evidence type="ECO:0000256" key="2">
    <source>
        <dbReference type="ARBA" id="ARBA00009918"/>
    </source>
</evidence>
<evidence type="ECO:0000256" key="8">
    <source>
        <dbReference type="SAM" id="MobiDB-lite"/>
    </source>
</evidence>
<evidence type="ECO:0000256" key="3">
    <source>
        <dbReference type="ARBA" id="ARBA00018727"/>
    </source>
</evidence>
<comment type="subcellular location">
    <subcellularLocation>
        <location evidence="1">Endoplasmic reticulum membrane</location>
        <topology evidence="1">Peripheral membrane protein</topology>
        <orientation evidence="1">Lumenal side</orientation>
    </subcellularLocation>
</comment>
<evidence type="ECO:0000256" key="5">
    <source>
        <dbReference type="ARBA" id="ARBA00022734"/>
    </source>
</evidence>
<keyword evidence="6" id="KW-0256">Endoplasmic reticulum</keyword>
<evidence type="ECO:0000256" key="4">
    <source>
        <dbReference type="ARBA" id="ARBA00022729"/>
    </source>
</evidence>
<keyword evidence="7" id="KW-1015">Disulfide bond</keyword>
<feature type="signal peptide" evidence="9">
    <location>
        <begin position="1"/>
        <end position="22"/>
    </location>
</feature>
<dbReference type="EMBL" id="JADGIZ020000051">
    <property type="protein sequence ID" value="KAL2913107.1"/>
    <property type="molecule type" value="Genomic_DNA"/>
</dbReference>
<keyword evidence="4 9" id="KW-0732">Signal</keyword>
<dbReference type="PROSITE" id="PS51914">
    <property type="entry name" value="MRH"/>
    <property type="match status" value="1"/>
</dbReference>
<feature type="domain" description="MRH" evidence="10">
    <location>
        <begin position="136"/>
        <end position="262"/>
    </location>
</feature>
<evidence type="ECO:0000313" key="12">
    <source>
        <dbReference type="Proteomes" id="UP001527925"/>
    </source>
</evidence>
<organism evidence="11 12">
    <name type="scientific">Polyrhizophydium stewartii</name>
    <dbReference type="NCBI Taxonomy" id="2732419"/>
    <lineage>
        <taxon>Eukaryota</taxon>
        <taxon>Fungi</taxon>
        <taxon>Fungi incertae sedis</taxon>
        <taxon>Chytridiomycota</taxon>
        <taxon>Chytridiomycota incertae sedis</taxon>
        <taxon>Chytridiomycetes</taxon>
        <taxon>Rhizophydiales</taxon>
        <taxon>Rhizophydiales incertae sedis</taxon>
        <taxon>Polyrhizophydium</taxon>
    </lineage>
</organism>
<dbReference type="PANTHER" id="PTHR15414">
    <property type="entry name" value="OS-9-RELATED"/>
    <property type="match status" value="1"/>
</dbReference>
<sequence length="565" mass="61509">MTRASLLLAAGLLACTAGTASAAAGAKPMRQPSKAGAAGPALSPEADWFSKPSYRLLLGRDVIDDVELTKLRAQYGSALTFVTRQPDETGEGQPFVCVMPKPAKSQAAGSLPSSPADKAQFREDKRQVAQRLLEYDKCIYHSTGGYWTYEVCLRGKVRQFHYTPDGKIPKPKPGGDPTDYILGSWLHLRSAEISQSTDPTGPEWFLREVWGGGDRCELNGLPRETTVEFYCGQTADDMLVSVQEPASCKYLVKVLSPQLCKESLFAPRTAKDGASIKCRPIQRPNFADQHGRLVDAAPAPWATATEATAGPVPSPGEVVSLRLFMLREMRQKLEVAAAATATPTPNEQTPKPAAATEPAGSKVAVAAGKNGARFTLRDGVLYYENPSAAKAETADVPAEAFDERLVDAEVARLNNMAREMALSMGLTKQQAEEMIQETEETTRMLAKKHLRFKLLAEQELSNEQSASDGERLGSRSNPTAFAANGNTKLLMDIFSDSLEDLGDGKDLDKRLKAIDKLVRDVAKQLGMSDKETDLLLKEMDDVTEVMKQRAIKDAAKLRKAEEKET</sequence>
<evidence type="ECO:0000313" key="11">
    <source>
        <dbReference type="EMBL" id="KAL2913107.1"/>
    </source>
</evidence>
<protein>
    <recommendedName>
        <fullName evidence="3">Protein OS-9 homolog</fullName>
    </recommendedName>
</protein>
<evidence type="ECO:0000256" key="9">
    <source>
        <dbReference type="SAM" id="SignalP"/>
    </source>
</evidence>
<name>A0ABR4N0Q8_9FUNG</name>
<dbReference type="SUPFAM" id="SSF50911">
    <property type="entry name" value="Mannose 6-phosphate receptor domain"/>
    <property type="match status" value="1"/>
</dbReference>
<evidence type="ECO:0000256" key="7">
    <source>
        <dbReference type="ARBA" id="ARBA00023157"/>
    </source>
</evidence>
<feature type="region of interest" description="Disordered" evidence="8">
    <location>
        <begin position="337"/>
        <end position="359"/>
    </location>
</feature>
<dbReference type="PANTHER" id="PTHR15414:SF0">
    <property type="entry name" value="ENDOPLASMIC RETICULUM LECTIN 1"/>
    <property type="match status" value="1"/>
</dbReference>
<dbReference type="Pfam" id="PF07915">
    <property type="entry name" value="PRKCSH"/>
    <property type="match status" value="1"/>
</dbReference>
<evidence type="ECO:0000259" key="10">
    <source>
        <dbReference type="PROSITE" id="PS51914"/>
    </source>
</evidence>
<dbReference type="InterPro" id="IPR012913">
    <property type="entry name" value="OS9-like_dom"/>
</dbReference>
<dbReference type="Proteomes" id="UP001527925">
    <property type="component" value="Unassembled WGS sequence"/>
</dbReference>
<dbReference type="InterPro" id="IPR044865">
    <property type="entry name" value="MRH_dom"/>
</dbReference>
<gene>
    <name evidence="11" type="primary">OS9_1</name>
    <name evidence="11" type="ORF">HK105_207343</name>
</gene>
<evidence type="ECO:0000256" key="6">
    <source>
        <dbReference type="ARBA" id="ARBA00022824"/>
    </source>
</evidence>